<comment type="similarity">
    <text evidence="1">Belongs to the PspA/Vipp/IM30 family.</text>
</comment>
<proteinExistence type="inferred from homology"/>
<dbReference type="EMBL" id="JXRP01000013">
    <property type="protein sequence ID" value="KIL48279.1"/>
    <property type="molecule type" value="Genomic_DNA"/>
</dbReference>
<dbReference type="InterPro" id="IPR007157">
    <property type="entry name" value="PspA_VIPP1"/>
</dbReference>
<dbReference type="PANTHER" id="PTHR31088">
    <property type="entry name" value="MEMBRANE-ASSOCIATED PROTEIN VIPP1, CHLOROPLASTIC"/>
    <property type="match status" value="1"/>
</dbReference>
<dbReference type="AlphaFoldDB" id="A0A0C2S2M6"/>
<evidence type="ECO:0000256" key="2">
    <source>
        <dbReference type="SAM" id="Coils"/>
    </source>
</evidence>
<name>A0A0C2S2M6_9BACL</name>
<evidence type="ECO:0000313" key="4">
    <source>
        <dbReference type="Proteomes" id="UP000031938"/>
    </source>
</evidence>
<dbReference type="Pfam" id="PF04012">
    <property type="entry name" value="PspA_IM30"/>
    <property type="match status" value="1"/>
</dbReference>
<accession>A0A0C2S2M6</accession>
<reference evidence="3 4" key="1">
    <citation type="submission" date="2015-01" db="EMBL/GenBank/DDBJ databases">
        <title>Genome sequencing of Jeotgalibacillus soli.</title>
        <authorList>
            <person name="Goh K.M."/>
            <person name="Chan K.-G."/>
            <person name="Yaakop A.S."/>
            <person name="Ee R."/>
            <person name="Gan H.M."/>
            <person name="Chan C.S."/>
        </authorList>
    </citation>
    <scope>NUCLEOTIDE SEQUENCE [LARGE SCALE GENOMIC DNA]</scope>
    <source>
        <strain evidence="3 4">P9</strain>
    </source>
</reference>
<organism evidence="3 4">
    <name type="scientific">Jeotgalibacillus soli</name>
    <dbReference type="NCBI Taxonomy" id="889306"/>
    <lineage>
        <taxon>Bacteria</taxon>
        <taxon>Bacillati</taxon>
        <taxon>Bacillota</taxon>
        <taxon>Bacilli</taxon>
        <taxon>Bacillales</taxon>
        <taxon>Caryophanaceae</taxon>
        <taxon>Jeotgalibacillus</taxon>
    </lineage>
</organism>
<dbReference type="OrthoDB" id="2366053at2"/>
<comment type="caution">
    <text evidence="3">The sequence shown here is derived from an EMBL/GenBank/DDBJ whole genome shotgun (WGS) entry which is preliminary data.</text>
</comment>
<dbReference type="RefSeq" id="WP_041087899.1">
    <property type="nucleotide sequence ID" value="NZ_JXRP01000013.1"/>
</dbReference>
<keyword evidence="4" id="KW-1185">Reference proteome</keyword>
<dbReference type="Proteomes" id="UP000031938">
    <property type="component" value="Unassembled WGS sequence"/>
</dbReference>
<dbReference type="PATRIC" id="fig|889306.3.peg.1736"/>
<keyword evidence="2" id="KW-0175">Coiled coil</keyword>
<sequence length="212" mass="25142">MTNLLTRLKNTIQADLHEALDYKEGKNPVAVLNHYLRECEKEVEKVGKLVDRQQLLKEEFTKEQHASREMVQKRDHQVRVAEQAGETELASFALRELTYYIEREERLSLSIEEVKKQLLALEQKHGEMKHKLKDMYIKRLELMGRENVVRANRRADHVLSEKSNSTSGNRFDEMECYIDQLEKGLQHRYNEHTIDQRIAQLEKDLNEKQLQN</sequence>
<evidence type="ECO:0000313" key="3">
    <source>
        <dbReference type="EMBL" id="KIL48279.1"/>
    </source>
</evidence>
<feature type="coiled-coil region" evidence="2">
    <location>
        <begin position="104"/>
        <end position="131"/>
    </location>
</feature>
<dbReference type="PANTHER" id="PTHR31088:SF6">
    <property type="entry name" value="PHAGE SHOCK PROTEIN A"/>
    <property type="match status" value="1"/>
</dbReference>
<gene>
    <name evidence="3" type="ORF">KP78_17260</name>
</gene>
<dbReference type="STRING" id="889306.KP78_17260"/>
<evidence type="ECO:0000256" key="1">
    <source>
        <dbReference type="ARBA" id="ARBA00043985"/>
    </source>
</evidence>
<protein>
    <submittedName>
        <fullName evidence="3">Modulator protein</fullName>
    </submittedName>
</protein>